<evidence type="ECO:0000313" key="2">
    <source>
        <dbReference type="Proteomes" id="UP000242715"/>
    </source>
</evidence>
<accession>A0A2Z6N7U9</accession>
<sequence>MNISNLACSFLLRQQVRRCSRIEVFRVISERIRGFSALMVVVRRRLASDLEVWLVHGVSVKCLYSVAVELGVSPATGSGIATLVGWPPLFNIRCGFSVVVV</sequence>
<gene>
    <name evidence="1" type="ORF">TSUD_63170</name>
</gene>
<dbReference type="Proteomes" id="UP000242715">
    <property type="component" value="Unassembled WGS sequence"/>
</dbReference>
<dbReference type="AlphaFoldDB" id="A0A2Z6N7U9"/>
<reference evidence="2" key="1">
    <citation type="journal article" date="2017" name="Front. Plant Sci.">
        <title>Climate Clever Clovers: New Paradigm to Reduce the Environmental Footprint of Ruminants by Breeding Low Methanogenic Forages Utilizing Haplotype Variation.</title>
        <authorList>
            <person name="Kaur P."/>
            <person name="Appels R."/>
            <person name="Bayer P.E."/>
            <person name="Keeble-Gagnere G."/>
            <person name="Wang J."/>
            <person name="Hirakawa H."/>
            <person name="Shirasawa K."/>
            <person name="Vercoe P."/>
            <person name="Stefanova K."/>
            <person name="Durmic Z."/>
            <person name="Nichols P."/>
            <person name="Revell C."/>
            <person name="Isobe S.N."/>
            <person name="Edwards D."/>
            <person name="Erskine W."/>
        </authorList>
    </citation>
    <scope>NUCLEOTIDE SEQUENCE [LARGE SCALE GENOMIC DNA]</scope>
    <source>
        <strain evidence="2">cv. Daliak</strain>
    </source>
</reference>
<proteinExistence type="predicted"/>
<evidence type="ECO:0000313" key="1">
    <source>
        <dbReference type="EMBL" id="GAU32300.1"/>
    </source>
</evidence>
<dbReference type="EMBL" id="DF973488">
    <property type="protein sequence ID" value="GAU32300.1"/>
    <property type="molecule type" value="Genomic_DNA"/>
</dbReference>
<keyword evidence="2" id="KW-1185">Reference proteome</keyword>
<organism evidence="1 2">
    <name type="scientific">Trifolium subterraneum</name>
    <name type="common">Subterranean clover</name>
    <dbReference type="NCBI Taxonomy" id="3900"/>
    <lineage>
        <taxon>Eukaryota</taxon>
        <taxon>Viridiplantae</taxon>
        <taxon>Streptophyta</taxon>
        <taxon>Embryophyta</taxon>
        <taxon>Tracheophyta</taxon>
        <taxon>Spermatophyta</taxon>
        <taxon>Magnoliopsida</taxon>
        <taxon>eudicotyledons</taxon>
        <taxon>Gunneridae</taxon>
        <taxon>Pentapetalae</taxon>
        <taxon>rosids</taxon>
        <taxon>fabids</taxon>
        <taxon>Fabales</taxon>
        <taxon>Fabaceae</taxon>
        <taxon>Papilionoideae</taxon>
        <taxon>50 kb inversion clade</taxon>
        <taxon>NPAAA clade</taxon>
        <taxon>Hologalegina</taxon>
        <taxon>IRL clade</taxon>
        <taxon>Trifolieae</taxon>
        <taxon>Trifolium</taxon>
    </lineage>
</organism>
<name>A0A2Z6N7U9_TRISU</name>
<protein>
    <submittedName>
        <fullName evidence="1">Uncharacterized protein</fullName>
    </submittedName>
</protein>